<keyword evidence="1" id="KW-0472">Membrane</keyword>
<dbReference type="SUPFAM" id="SSF103481">
    <property type="entry name" value="Multidrug resistance efflux transporter EmrE"/>
    <property type="match status" value="2"/>
</dbReference>
<gene>
    <name evidence="3" type="ORF">U1T56_13290</name>
</gene>
<sequence>MNRTESAASTPPACIDLTYLRSAILVVLAGTFWSTGGVLVKLAEAADARQIVLWRSLFVFLFLVVVLGIRQRGALLRTFRTAGWNGVLGGWCLVGAFLGSIEAFTRTTVANVMFILAAQPFLAALFARLLLGERVGRQTWLAMAAAIVGVTIMVAPGLALGGASGSLLALASAVSFALFSVTLRRGRYGDGSPSIVWGALFSALVAFLLVVAGKGADAVLVGRHDLLICAAMGIGQIGCGMLAFAAGSRHLPAADLTLLALTEVILGPVWAWLVVGEVPPTATLAGGALVLGATALQALSGARRLGA</sequence>
<feature type="transmembrane region" description="Helical" evidence="1">
    <location>
        <begin position="225"/>
        <end position="244"/>
    </location>
</feature>
<reference evidence="3 4" key="1">
    <citation type="submission" date="2024-01" db="EMBL/GenBank/DDBJ databases">
        <title>Multi-omics insights into the function and evolution of sodium benzoate biodegradation pathways in Benzoatithermus flavus gen. nov., sp. nov. from hot spring.</title>
        <authorList>
            <person name="Hu C.-J."/>
            <person name="Li W.-J."/>
        </authorList>
    </citation>
    <scope>NUCLEOTIDE SEQUENCE [LARGE SCALE GENOMIC DNA]</scope>
    <source>
        <strain evidence="3 4">SYSU G07066</strain>
    </source>
</reference>
<evidence type="ECO:0000313" key="4">
    <source>
        <dbReference type="Proteomes" id="UP001375743"/>
    </source>
</evidence>
<feature type="transmembrane region" description="Helical" evidence="1">
    <location>
        <begin position="140"/>
        <end position="159"/>
    </location>
</feature>
<dbReference type="EMBL" id="JBBLZC010000012">
    <property type="protein sequence ID" value="MEK0084133.1"/>
    <property type="molecule type" value="Genomic_DNA"/>
</dbReference>
<keyword evidence="4" id="KW-1185">Reference proteome</keyword>
<feature type="transmembrane region" description="Helical" evidence="1">
    <location>
        <begin position="165"/>
        <end position="183"/>
    </location>
</feature>
<organism evidence="3 4">
    <name type="scientific">Benzoatithermus flavus</name>
    <dbReference type="NCBI Taxonomy" id="3108223"/>
    <lineage>
        <taxon>Bacteria</taxon>
        <taxon>Pseudomonadati</taxon>
        <taxon>Pseudomonadota</taxon>
        <taxon>Alphaproteobacteria</taxon>
        <taxon>Geminicoccales</taxon>
        <taxon>Geminicoccaceae</taxon>
        <taxon>Benzoatithermus</taxon>
    </lineage>
</organism>
<evidence type="ECO:0000259" key="2">
    <source>
        <dbReference type="Pfam" id="PF00892"/>
    </source>
</evidence>
<evidence type="ECO:0000313" key="3">
    <source>
        <dbReference type="EMBL" id="MEK0084133.1"/>
    </source>
</evidence>
<feature type="transmembrane region" description="Helical" evidence="1">
    <location>
        <begin position="82"/>
        <end position="101"/>
    </location>
</feature>
<dbReference type="InterPro" id="IPR037185">
    <property type="entry name" value="EmrE-like"/>
</dbReference>
<dbReference type="PANTHER" id="PTHR22911">
    <property type="entry name" value="ACYL-MALONYL CONDENSING ENZYME-RELATED"/>
    <property type="match status" value="1"/>
</dbReference>
<feature type="transmembrane region" description="Helical" evidence="1">
    <location>
        <begin position="195"/>
        <end position="213"/>
    </location>
</feature>
<feature type="domain" description="EamA" evidence="2">
    <location>
        <begin position="22"/>
        <end position="154"/>
    </location>
</feature>
<feature type="transmembrane region" description="Helical" evidence="1">
    <location>
        <begin position="256"/>
        <end position="275"/>
    </location>
</feature>
<feature type="transmembrane region" description="Helical" evidence="1">
    <location>
        <begin position="281"/>
        <end position="299"/>
    </location>
</feature>
<proteinExistence type="predicted"/>
<feature type="transmembrane region" description="Helical" evidence="1">
    <location>
        <begin position="20"/>
        <end position="40"/>
    </location>
</feature>
<keyword evidence="1" id="KW-0812">Transmembrane</keyword>
<protein>
    <submittedName>
        <fullName evidence="3">DMT family transporter</fullName>
    </submittedName>
</protein>
<feature type="transmembrane region" description="Helical" evidence="1">
    <location>
        <begin position="52"/>
        <end position="70"/>
    </location>
</feature>
<keyword evidence="1" id="KW-1133">Transmembrane helix</keyword>
<dbReference type="Pfam" id="PF00892">
    <property type="entry name" value="EamA"/>
    <property type="match status" value="2"/>
</dbReference>
<accession>A0ABU8XSH5</accession>
<feature type="transmembrane region" description="Helical" evidence="1">
    <location>
        <begin position="113"/>
        <end position="131"/>
    </location>
</feature>
<feature type="domain" description="EamA" evidence="2">
    <location>
        <begin position="164"/>
        <end position="296"/>
    </location>
</feature>
<comment type="caution">
    <text evidence="3">The sequence shown here is derived from an EMBL/GenBank/DDBJ whole genome shotgun (WGS) entry which is preliminary data.</text>
</comment>
<dbReference type="Proteomes" id="UP001375743">
    <property type="component" value="Unassembled WGS sequence"/>
</dbReference>
<name>A0ABU8XSH5_9PROT</name>
<dbReference type="InterPro" id="IPR000620">
    <property type="entry name" value="EamA_dom"/>
</dbReference>
<evidence type="ECO:0000256" key="1">
    <source>
        <dbReference type="SAM" id="Phobius"/>
    </source>
</evidence>
<dbReference type="RefSeq" id="WP_418159980.1">
    <property type="nucleotide sequence ID" value="NZ_JBBLZC010000012.1"/>
</dbReference>